<accession>A0A829PL08</accession>
<name>A0A829PL08_9MYCO</name>
<protein>
    <submittedName>
        <fullName evidence="1">Uncharacterized protein</fullName>
    </submittedName>
</protein>
<sequence>MDTSISQLGQPNSRFDRQEPVQVGLRTGWLLHDKNWIGCSVAIPSQQATATVQVDLNLDLTRQHYDQCPLALQIMKQIEPKIP</sequence>
<organism evidence="1 2">
    <name type="scientific">Mycobacteroides abscessus MAB_030201_1075</name>
    <dbReference type="NCBI Taxonomy" id="1335410"/>
    <lineage>
        <taxon>Bacteria</taxon>
        <taxon>Bacillati</taxon>
        <taxon>Actinomycetota</taxon>
        <taxon>Actinomycetes</taxon>
        <taxon>Mycobacteriales</taxon>
        <taxon>Mycobacteriaceae</taxon>
        <taxon>Mycobacteroides</taxon>
        <taxon>Mycobacteroides abscessus</taxon>
    </lineage>
</organism>
<reference evidence="1 2" key="1">
    <citation type="submission" date="2014-01" db="EMBL/GenBank/DDBJ databases">
        <authorList>
            <person name="Zelazny A."/>
            <person name="Olivier K."/>
            <person name="Sampaio E.P."/>
            <person name="Holland S.M."/>
            <person name="Tallon L.J."/>
            <person name="Sadzewicz L.K."/>
            <person name="Sengamalay N."/>
            <person name="Fraser C.M."/>
            <person name="Hine E."/>
            <person name="Shefchek K.A."/>
            <person name="Das S.P."/>
            <person name="Shallom S.J."/>
            <person name="Agrawal S."/>
            <person name="Tettelin H."/>
        </authorList>
    </citation>
    <scope>NUCLEOTIDE SEQUENCE [LARGE SCALE GENOMIC DNA]</scope>
    <source>
        <strain evidence="1 2">MAB_030201_1075</strain>
    </source>
</reference>
<evidence type="ECO:0000313" key="1">
    <source>
        <dbReference type="EMBL" id="ETZ88390.1"/>
    </source>
</evidence>
<dbReference type="EMBL" id="JAOX01000001">
    <property type="protein sequence ID" value="ETZ88390.1"/>
    <property type="molecule type" value="Genomic_DNA"/>
</dbReference>
<comment type="caution">
    <text evidence="1">The sequence shown here is derived from an EMBL/GenBank/DDBJ whole genome shotgun (WGS) entry which is preliminary data.</text>
</comment>
<dbReference type="Proteomes" id="UP000019854">
    <property type="component" value="Unassembled WGS sequence"/>
</dbReference>
<evidence type="ECO:0000313" key="2">
    <source>
        <dbReference type="Proteomes" id="UP000019854"/>
    </source>
</evidence>
<proteinExistence type="predicted"/>
<gene>
    <name evidence="1" type="ORF">L829_1949</name>
</gene>
<dbReference type="AlphaFoldDB" id="A0A829PL08"/>